<evidence type="ECO:0000259" key="2">
    <source>
        <dbReference type="Pfam" id="PF01979"/>
    </source>
</evidence>
<dbReference type="Gene3D" id="2.30.40.10">
    <property type="entry name" value="Urease, subunit C, domain 1"/>
    <property type="match status" value="1"/>
</dbReference>
<keyword evidence="1 3" id="KW-0378">Hydrolase</keyword>
<sequence length="424" mass="45520">MLYLRDALYLDSETFTMTRTHLAVEAGAAGSVTPVAAIPPVADRAATDSVFDCKGRIATRAFACGHHHIYSALSRGMPPAPKAPANFLEVLEHIWWRLDKCLDKDMTVASALAAGVALAKNGVTFCIDHHASPNAVEGSLASIAHAFDTVGIGHLLCYETSDRDGLDIALKGLAEHEAFFRSGGKGHVGLHASFTVSDETLRTAVDLAQKYGTGIHIHAAEDKSDQEHCRAAYGKSVIRRLKDAGALDLPKTILGHCVHVSDEDRAILAASPCWIAQNVESNCNNNVGLASYSYSKNVMFGTDGMHSDMIRSAQAGYFLGVGLEGQTCAGAYARLRNVHRHAALHGNCGDGHNNLVVLDDTSPTPVHPDNFLGHFFYGLTARDIGAVISQGRLIVAEGRLLSCDEEEILAFAKEQATRLWRKLG</sequence>
<dbReference type="InterPro" id="IPR006680">
    <property type="entry name" value="Amidohydro-rel"/>
</dbReference>
<dbReference type="InterPro" id="IPR050287">
    <property type="entry name" value="MTA/SAH_deaminase"/>
</dbReference>
<dbReference type="EMBL" id="FLUQ01000001">
    <property type="protein sequence ID" value="SBV96838.1"/>
    <property type="molecule type" value="Genomic_DNA"/>
</dbReference>
<dbReference type="SUPFAM" id="SSF51556">
    <property type="entry name" value="Metallo-dependent hydrolases"/>
    <property type="match status" value="1"/>
</dbReference>
<proteinExistence type="predicted"/>
<dbReference type="PANTHER" id="PTHR43794">
    <property type="entry name" value="AMINOHYDROLASE SSNA-RELATED"/>
    <property type="match status" value="1"/>
</dbReference>
<gene>
    <name evidence="3" type="ORF">KL86DPRO_11113</name>
</gene>
<feature type="domain" description="Amidohydrolase-related" evidence="2">
    <location>
        <begin position="62"/>
        <end position="308"/>
    </location>
</feature>
<dbReference type="SUPFAM" id="SSF51338">
    <property type="entry name" value="Composite domain of metallo-dependent hydrolases"/>
    <property type="match status" value="1"/>
</dbReference>
<dbReference type="InterPro" id="IPR032466">
    <property type="entry name" value="Metal_Hydrolase"/>
</dbReference>
<evidence type="ECO:0000256" key="1">
    <source>
        <dbReference type="ARBA" id="ARBA00022801"/>
    </source>
</evidence>
<name>A0A212JBN5_9DELT</name>
<accession>A0A212JBN5</accession>
<reference evidence="3" key="1">
    <citation type="submission" date="2016-04" db="EMBL/GenBank/DDBJ databases">
        <authorList>
            <person name="Evans L.H."/>
            <person name="Alamgir A."/>
            <person name="Owens N."/>
            <person name="Weber N.D."/>
            <person name="Virtaneva K."/>
            <person name="Barbian K."/>
            <person name="Babar A."/>
            <person name="Rosenke K."/>
        </authorList>
    </citation>
    <scope>NUCLEOTIDE SEQUENCE</scope>
    <source>
        <strain evidence="3">86</strain>
    </source>
</reference>
<dbReference type="GO" id="GO:0016810">
    <property type="term" value="F:hydrolase activity, acting on carbon-nitrogen (but not peptide) bonds"/>
    <property type="evidence" value="ECO:0007669"/>
    <property type="project" value="InterPro"/>
</dbReference>
<evidence type="ECO:0000313" key="3">
    <source>
        <dbReference type="EMBL" id="SBV96838.1"/>
    </source>
</evidence>
<dbReference type="AlphaFoldDB" id="A0A212JBN5"/>
<dbReference type="Pfam" id="PF01979">
    <property type="entry name" value="Amidohydro_1"/>
    <property type="match status" value="1"/>
</dbReference>
<dbReference type="Gene3D" id="3.20.20.140">
    <property type="entry name" value="Metal-dependent hydrolases"/>
    <property type="match status" value="1"/>
</dbReference>
<dbReference type="PANTHER" id="PTHR43794:SF11">
    <property type="entry name" value="AMIDOHYDROLASE-RELATED DOMAIN-CONTAINING PROTEIN"/>
    <property type="match status" value="1"/>
</dbReference>
<protein>
    <submittedName>
        <fullName evidence="3">Amidohydrolase</fullName>
    </submittedName>
</protein>
<organism evidence="3">
    <name type="scientific">uncultured delta proteobacterium</name>
    <dbReference type="NCBI Taxonomy" id="34034"/>
    <lineage>
        <taxon>Bacteria</taxon>
        <taxon>Deltaproteobacteria</taxon>
        <taxon>environmental samples</taxon>
    </lineage>
</organism>
<dbReference type="InterPro" id="IPR011059">
    <property type="entry name" value="Metal-dep_hydrolase_composite"/>
</dbReference>